<feature type="transmembrane region" description="Helical" evidence="5">
    <location>
        <begin position="203"/>
        <end position="224"/>
    </location>
</feature>
<keyword evidence="4 5" id="KW-0472">Membrane</keyword>
<dbReference type="EMBL" id="JAAGRR010000242">
    <property type="protein sequence ID" value="NDY43626.1"/>
    <property type="molecule type" value="Genomic_DNA"/>
</dbReference>
<feature type="transmembrane region" description="Helical" evidence="5">
    <location>
        <begin position="288"/>
        <end position="309"/>
    </location>
</feature>
<dbReference type="Pfam" id="PF07690">
    <property type="entry name" value="MFS_1"/>
    <property type="match status" value="1"/>
</dbReference>
<dbReference type="PANTHER" id="PTHR12778:SF9">
    <property type="entry name" value="ACETYL-COENZYME A TRANSPORTER 1"/>
    <property type="match status" value="1"/>
</dbReference>
<gene>
    <name evidence="6" type="ORF">G3N55_12355</name>
</gene>
<dbReference type="Proteomes" id="UP000469346">
    <property type="component" value="Unassembled WGS sequence"/>
</dbReference>
<dbReference type="PANTHER" id="PTHR12778">
    <property type="entry name" value="SOLUTE CARRIER FAMILY 33 ACETYL-COA TRANSPORTER -RELATED"/>
    <property type="match status" value="1"/>
</dbReference>
<dbReference type="SUPFAM" id="SSF103473">
    <property type="entry name" value="MFS general substrate transporter"/>
    <property type="match status" value="2"/>
</dbReference>
<accession>A0A6N9TYU4</accession>
<feature type="transmembrane region" description="Helical" evidence="5">
    <location>
        <begin position="74"/>
        <end position="92"/>
    </location>
</feature>
<sequence length="347" mass="36834">MMQRLRRHRLFWVGVLYFAQGLPFGLFYDTFPVYFRQRGVDLQEIGVLSLLGLAWTLKFLWAPAVDRVRGHRRWMFAADLGMGLVLAAFAARAGVGPWALALVAGFTVLSATNDIAIDGYTIELLPRREFGRANGLRIGFYRVGLLAAGTVLMLVDHVGWTAAYLAAGGLVALLGLACLAAPPERAPAAAGRGVRAAVELRAIARRPGAAAIVAAFLCGAVWLADRAAGWSQGHPGFWGWVLAAAALPVAASAAWRALSPGGDGTASVDITRGPVFGALFEMLRRPGIVPVVLFILTFKLADTSMGFMIKPFWVDCGFSPGQIGLVSVNIGIGLSILGGLAGGWFTD</sequence>
<evidence type="ECO:0000313" key="7">
    <source>
        <dbReference type="Proteomes" id="UP000469346"/>
    </source>
</evidence>
<organism evidence="6 7">
    <name type="scientific">Dissulfurirhabdus thermomarina</name>
    <dbReference type="NCBI Taxonomy" id="1765737"/>
    <lineage>
        <taxon>Bacteria</taxon>
        <taxon>Deltaproteobacteria</taxon>
        <taxon>Dissulfurirhabdaceae</taxon>
        <taxon>Dissulfurirhabdus</taxon>
    </lineage>
</organism>
<feature type="transmembrane region" description="Helical" evidence="5">
    <location>
        <begin position="161"/>
        <end position="182"/>
    </location>
</feature>
<protein>
    <submittedName>
        <fullName evidence="6">AmpG family muropeptide MFS transporter</fullName>
    </submittedName>
</protein>
<dbReference type="AlphaFoldDB" id="A0A6N9TYU4"/>
<keyword evidence="2 5" id="KW-0812">Transmembrane</keyword>
<keyword evidence="7" id="KW-1185">Reference proteome</keyword>
<dbReference type="RefSeq" id="WP_163300007.1">
    <property type="nucleotide sequence ID" value="NZ_JAAGRR010000242.1"/>
</dbReference>
<feature type="transmembrane region" description="Helical" evidence="5">
    <location>
        <begin position="321"/>
        <end position="345"/>
    </location>
</feature>
<dbReference type="InterPro" id="IPR011701">
    <property type="entry name" value="MFS"/>
</dbReference>
<evidence type="ECO:0000256" key="1">
    <source>
        <dbReference type="ARBA" id="ARBA00004141"/>
    </source>
</evidence>
<dbReference type="InterPro" id="IPR004752">
    <property type="entry name" value="AmpG_permease/AT-1"/>
</dbReference>
<name>A0A6N9TYU4_DISTH</name>
<feature type="transmembrane region" description="Helical" evidence="5">
    <location>
        <begin position="45"/>
        <end position="62"/>
    </location>
</feature>
<feature type="transmembrane region" description="Helical" evidence="5">
    <location>
        <begin position="236"/>
        <end position="255"/>
    </location>
</feature>
<dbReference type="Gene3D" id="1.20.1250.20">
    <property type="entry name" value="MFS general substrate transporter like domains"/>
    <property type="match status" value="1"/>
</dbReference>
<feature type="non-terminal residue" evidence="6">
    <location>
        <position position="347"/>
    </location>
</feature>
<comment type="subcellular location">
    <subcellularLocation>
        <location evidence="1">Membrane</location>
        <topology evidence="1">Multi-pass membrane protein</topology>
    </subcellularLocation>
</comment>
<evidence type="ECO:0000256" key="3">
    <source>
        <dbReference type="ARBA" id="ARBA00022989"/>
    </source>
</evidence>
<dbReference type="GO" id="GO:0022857">
    <property type="term" value="F:transmembrane transporter activity"/>
    <property type="evidence" value="ECO:0007669"/>
    <property type="project" value="InterPro"/>
</dbReference>
<evidence type="ECO:0000313" key="6">
    <source>
        <dbReference type="EMBL" id="NDY43626.1"/>
    </source>
</evidence>
<feature type="transmembrane region" description="Helical" evidence="5">
    <location>
        <begin position="138"/>
        <end position="155"/>
    </location>
</feature>
<dbReference type="GO" id="GO:0016020">
    <property type="term" value="C:membrane"/>
    <property type="evidence" value="ECO:0007669"/>
    <property type="project" value="UniProtKB-SubCell"/>
</dbReference>
<evidence type="ECO:0000256" key="5">
    <source>
        <dbReference type="SAM" id="Phobius"/>
    </source>
</evidence>
<proteinExistence type="predicted"/>
<evidence type="ECO:0000256" key="4">
    <source>
        <dbReference type="ARBA" id="ARBA00023136"/>
    </source>
</evidence>
<comment type="caution">
    <text evidence="6">The sequence shown here is derived from an EMBL/GenBank/DDBJ whole genome shotgun (WGS) entry which is preliminary data.</text>
</comment>
<keyword evidence="3 5" id="KW-1133">Transmembrane helix</keyword>
<reference evidence="6 7" key="1">
    <citation type="submission" date="2020-02" db="EMBL/GenBank/DDBJ databases">
        <title>Comparative genomics of sulfur disproportionating microorganisms.</title>
        <authorList>
            <person name="Ward L.M."/>
            <person name="Bertran E."/>
            <person name="Johnston D.T."/>
        </authorList>
    </citation>
    <scope>NUCLEOTIDE SEQUENCE [LARGE SCALE GENOMIC DNA]</scope>
    <source>
        <strain evidence="6 7">DSM 100025</strain>
    </source>
</reference>
<feature type="transmembrane region" description="Helical" evidence="5">
    <location>
        <begin position="98"/>
        <end position="117"/>
    </location>
</feature>
<evidence type="ECO:0000256" key="2">
    <source>
        <dbReference type="ARBA" id="ARBA00022692"/>
    </source>
</evidence>
<dbReference type="InterPro" id="IPR036259">
    <property type="entry name" value="MFS_trans_sf"/>
</dbReference>